<feature type="region of interest" description="Disordered" evidence="5">
    <location>
        <begin position="321"/>
        <end position="389"/>
    </location>
</feature>
<keyword evidence="1" id="KW-0677">Repeat</keyword>
<sequence>MGVQQSKDEMLYNTVQNGNIEAVKALHRSGAGLEWMDKEGRTPLILACTRGDLREMALTLLDLGANLNAYRPGCHGGTPLHHAAKRGHDKTVTMLLHRGANPLVTNDDCETPLQMARAKGHVTVVRIIEEWISLFRGMIRELSGPGFLEALAPQWISKKIWAVVLPSASNNARRLPRFELVIYPSPKVSQPRTIVFLSKVEVEEPKFNLPDPVLVLLDKGTKTRYKFLSETEGDKDQLQRLYEACKGTHQNTGNNSIVWGSPVLQQNIPTTASQNLPLPEDTELAMAINASLQSLSQESIPLSIASQQGTLTSDLSGWASISDDSSSGWGHPERMETPVNNDKFGGWSNKVNSTTTHNGWDADEAGPSSSNVAESAVEEQTHPVSGSSFSENAFTAHSAISAPSAPLLPEDYIPSSNDGRIFYPSIDTSPIEVDLPHTTEHGIQSSTSSSKSQGNSSGTCVICWDAPAEAVCIPCGHLAGCMACLSEIKGKNWGCPVCRATMEQVIKVYAVGLDNPKQ</sequence>
<dbReference type="GO" id="GO:0008270">
    <property type="term" value="F:zinc ion binding"/>
    <property type="evidence" value="ECO:0007669"/>
    <property type="project" value="UniProtKB-KW"/>
</dbReference>
<dbReference type="InterPro" id="IPR013083">
    <property type="entry name" value="Znf_RING/FYVE/PHD"/>
</dbReference>
<dbReference type="EMBL" id="GCKF01040915">
    <property type="protein sequence ID" value="JAG95318.1"/>
    <property type="molecule type" value="Transcribed_RNA"/>
</dbReference>
<keyword evidence="2 3" id="KW-0040">ANK repeat</keyword>
<evidence type="ECO:0000256" key="1">
    <source>
        <dbReference type="ARBA" id="ARBA00022737"/>
    </source>
</evidence>
<dbReference type="InterPro" id="IPR036770">
    <property type="entry name" value="Ankyrin_rpt-contain_sf"/>
</dbReference>
<dbReference type="PANTHER" id="PTHR24166">
    <property type="entry name" value="ROLLING PEBBLES, ISOFORM B"/>
    <property type="match status" value="1"/>
</dbReference>
<feature type="compositionally biased region" description="Polar residues" evidence="5">
    <location>
        <begin position="349"/>
        <end position="358"/>
    </location>
</feature>
<keyword evidence="4" id="KW-0862">Zinc</keyword>
<evidence type="ECO:0000256" key="5">
    <source>
        <dbReference type="SAM" id="MobiDB-lite"/>
    </source>
</evidence>
<reference evidence="7" key="1">
    <citation type="submission" date="2015-03" db="EMBL/GenBank/DDBJ databases">
        <title>A transcriptome of Araucaria cunninghamii, an australian fine timber species.</title>
        <authorList>
            <person name="Jing Yi C.J.Y."/>
            <person name="Yin San L.Y.S."/>
            <person name="Abdul Karim S.S."/>
            <person name="Wan Azmi N.N."/>
            <person name="Hercus R.R."/>
            <person name="Croft L.L."/>
        </authorList>
    </citation>
    <scope>NUCLEOTIDE SEQUENCE</scope>
    <source>
        <strain evidence="7">MI0301</strain>
        <tissue evidence="7">Leaf</tissue>
    </source>
</reference>
<dbReference type="PROSITE" id="PS50297">
    <property type="entry name" value="ANK_REP_REGION"/>
    <property type="match status" value="2"/>
</dbReference>
<keyword evidence="4" id="KW-0479">Metal-binding</keyword>
<evidence type="ECO:0000313" key="7">
    <source>
        <dbReference type="EMBL" id="JAG95318.1"/>
    </source>
</evidence>
<feature type="compositionally biased region" description="Low complexity" evidence="5">
    <location>
        <begin position="321"/>
        <end position="330"/>
    </location>
</feature>
<feature type="repeat" description="ANK" evidence="3">
    <location>
        <begin position="75"/>
        <end position="107"/>
    </location>
</feature>
<dbReference type="Gene3D" id="1.25.40.20">
    <property type="entry name" value="Ankyrin repeat-containing domain"/>
    <property type="match status" value="2"/>
</dbReference>
<dbReference type="Gene3D" id="3.30.40.10">
    <property type="entry name" value="Zinc/RING finger domain, C3HC4 (zinc finger)"/>
    <property type="match status" value="1"/>
</dbReference>
<keyword evidence="4" id="KW-0863">Zinc-finger</keyword>
<dbReference type="SMART" id="SM00184">
    <property type="entry name" value="RING"/>
    <property type="match status" value="1"/>
</dbReference>
<proteinExistence type="predicted"/>
<dbReference type="InterPro" id="IPR001841">
    <property type="entry name" value="Znf_RING"/>
</dbReference>
<dbReference type="AlphaFoldDB" id="A0A0D6QZ63"/>
<organism evidence="7">
    <name type="scientific">Araucaria cunninghamii</name>
    <name type="common">Hoop pine</name>
    <name type="synonym">Moreton Bay pine</name>
    <dbReference type="NCBI Taxonomy" id="56994"/>
    <lineage>
        <taxon>Eukaryota</taxon>
        <taxon>Viridiplantae</taxon>
        <taxon>Streptophyta</taxon>
        <taxon>Embryophyta</taxon>
        <taxon>Tracheophyta</taxon>
        <taxon>Spermatophyta</taxon>
        <taxon>Pinopsida</taxon>
        <taxon>Pinidae</taxon>
        <taxon>Conifers II</taxon>
        <taxon>Araucariales</taxon>
        <taxon>Araucariaceae</taxon>
        <taxon>Araucaria</taxon>
    </lineage>
</organism>
<dbReference type="SUPFAM" id="SSF57850">
    <property type="entry name" value="RING/U-box"/>
    <property type="match status" value="1"/>
</dbReference>
<dbReference type="SUPFAM" id="SSF48403">
    <property type="entry name" value="Ankyrin repeat"/>
    <property type="match status" value="1"/>
</dbReference>
<dbReference type="InterPro" id="IPR002110">
    <property type="entry name" value="Ankyrin_rpt"/>
</dbReference>
<protein>
    <recommendedName>
        <fullName evidence="6">RING-type domain-containing protein</fullName>
    </recommendedName>
</protein>
<evidence type="ECO:0000256" key="3">
    <source>
        <dbReference type="PROSITE-ProRule" id="PRU00023"/>
    </source>
</evidence>
<dbReference type="EMBL" id="GCKF01040914">
    <property type="protein sequence ID" value="JAG95319.1"/>
    <property type="molecule type" value="Transcribed_RNA"/>
</dbReference>
<evidence type="ECO:0000256" key="4">
    <source>
        <dbReference type="PROSITE-ProRule" id="PRU00175"/>
    </source>
</evidence>
<feature type="repeat" description="ANK" evidence="3">
    <location>
        <begin position="39"/>
        <end position="72"/>
    </location>
</feature>
<evidence type="ECO:0000256" key="2">
    <source>
        <dbReference type="ARBA" id="ARBA00023043"/>
    </source>
</evidence>
<dbReference type="PROSITE" id="PS50088">
    <property type="entry name" value="ANK_REPEAT"/>
    <property type="match status" value="2"/>
</dbReference>
<dbReference type="PANTHER" id="PTHR24166:SF45">
    <property type="entry name" value="E3 UBIQUITIN-PROTEIN LIGASE XBAT35"/>
    <property type="match status" value="1"/>
</dbReference>
<dbReference type="Pfam" id="PF12796">
    <property type="entry name" value="Ank_2"/>
    <property type="match status" value="1"/>
</dbReference>
<feature type="domain" description="RING-type" evidence="6">
    <location>
        <begin position="460"/>
        <end position="499"/>
    </location>
</feature>
<dbReference type="Pfam" id="PF13920">
    <property type="entry name" value="zf-C3HC4_3"/>
    <property type="match status" value="1"/>
</dbReference>
<dbReference type="PROSITE" id="PS50089">
    <property type="entry name" value="ZF_RING_2"/>
    <property type="match status" value="1"/>
</dbReference>
<accession>A0A0D6QZ63</accession>
<dbReference type="CDD" id="cd23129">
    <property type="entry name" value="RING-HC_XBAT35-like"/>
    <property type="match status" value="1"/>
</dbReference>
<dbReference type="InterPro" id="IPR050889">
    <property type="entry name" value="Dendritic_Spine_Reg/Scaffold"/>
</dbReference>
<evidence type="ECO:0000259" key="6">
    <source>
        <dbReference type="PROSITE" id="PS50089"/>
    </source>
</evidence>
<name>A0A0D6QZ63_ARACU</name>
<dbReference type="SMART" id="SM00248">
    <property type="entry name" value="ANK"/>
    <property type="match status" value="3"/>
</dbReference>